<evidence type="ECO:0000256" key="1">
    <source>
        <dbReference type="SAM" id="SignalP"/>
    </source>
</evidence>
<keyword evidence="1" id="KW-0732">Signal</keyword>
<gene>
    <name evidence="2" type="ORF">FJY68_12820</name>
</gene>
<dbReference type="Proteomes" id="UP000779900">
    <property type="component" value="Unassembled WGS sequence"/>
</dbReference>
<dbReference type="EMBL" id="VGIR01000121">
    <property type="protein sequence ID" value="MBM3332707.1"/>
    <property type="molecule type" value="Genomic_DNA"/>
</dbReference>
<reference evidence="2" key="1">
    <citation type="submission" date="2019-03" db="EMBL/GenBank/DDBJ databases">
        <title>Lake Tanganyika Metagenome-Assembled Genomes (MAGs).</title>
        <authorList>
            <person name="Tran P."/>
        </authorList>
    </citation>
    <scope>NUCLEOTIDE SEQUENCE</scope>
    <source>
        <strain evidence="2">K_DeepCast_150m_m2_040</strain>
    </source>
</reference>
<evidence type="ECO:0000313" key="3">
    <source>
        <dbReference type="Proteomes" id="UP000779900"/>
    </source>
</evidence>
<name>A0A937XGI4_UNCW3</name>
<feature type="signal peptide" evidence="1">
    <location>
        <begin position="1"/>
        <end position="39"/>
    </location>
</feature>
<proteinExistence type="predicted"/>
<evidence type="ECO:0000313" key="2">
    <source>
        <dbReference type="EMBL" id="MBM3332707.1"/>
    </source>
</evidence>
<feature type="chain" id="PRO_5038127413" evidence="1">
    <location>
        <begin position="40"/>
        <end position="72"/>
    </location>
</feature>
<protein>
    <submittedName>
        <fullName evidence="2">Uncharacterized protein</fullName>
    </submittedName>
</protein>
<sequence length="72" mass="7851">MTRGTKDRVRGRYSIPTIRAARAKLALCAVALGIGVAHAQPFPSFFLDTTRYIGRDSTLLPLSHWPAQAQGV</sequence>
<accession>A0A937XGI4</accession>
<comment type="caution">
    <text evidence="2">The sequence shown here is derived from an EMBL/GenBank/DDBJ whole genome shotgun (WGS) entry which is preliminary data.</text>
</comment>
<dbReference type="AlphaFoldDB" id="A0A937XGI4"/>
<organism evidence="2 3">
    <name type="scientific">candidate division WOR-3 bacterium</name>
    <dbReference type="NCBI Taxonomy" id="2052148"/>
    <lineage>
        <taxon>Bacteria</taxon>
        <taxon>Bacteria division WOR-3</taxon>
    </lineage>
</organism>